<evidence type="ECO:0000256" key="2">
    <source>
        <dbReference type="ARBA" id="ARBA00023002"/>
    </source>
</evidence>
<dbReference type="CDD" id="cd19071">
    <property type="entry name" value="AKR_AKR1-5-like"/>
    <property type="match status" value="1"/>
</dbReference>
<feature type="binding site" evidence="6">
    <location>
        <position position="119"/>
    </location>
    <ligand>
        <name>substrate</name>
    </ligand>
</feature>
<evidence type="ECO:0000256" key="5">
    <source>
        <dbReference type="ARBA" id="ARBA00049485"/>
    </source>
</evidence>
<feature type="site" description="Lowers pKa of active site Tyr" evidence="7">
    <location>
        <position position="86"/>
    </location>
</feature>
<dbReference type="HOGENOM" id="CLU_023205_0_0_1"/>
<dbReference type="PIRSF" id="PIRSF000097">
    <property type="entry name" value="AKR"/>
    <property type="match status" value="1"/>
</dbReference>
<dbReference type="GO" id="GO:0016491">
    <property type="term" value="F:oxidoreductase activity"/>
    <property type="evidence" value="ECO:0007669"/>
    <property type="project" value="UniProtKB-KW"/>
</dbReference>
<dbReference type="PhylomeDB" id="A0A0A2L289"/>
<dbReference type="PANTHER" id="PTHR11732">
    <property type="entry name" value="ALDO/KETO REDUCTASE"/>
    <property type="match status" value="1"/>
</dbReference>
<dbReference type="PROSITE" id="PS00062">
    <property type="entry name" value="ALDOKETO_REDUCTASE_2"/>
    <property type="match status" value="1"/>
</dbReference>
<keyword evidence="2" id="KW-0560">Oxidoreductase</keyword>
<dbReference type="InterPro" id="IPR036812">
    <property type="entry name" value="NAD(P)_OxRdtase_dom_sf"/>
</dbReference>
<comment type="catalytic activity">
    <reaction evidence="5">
        <text>xylitol + NAD(+) = D-xylose + NADH + H(+)</text>
        <dbReference type="Rhea" id="RHEA:27441"/>
        <dbReference type="ChEBI" id="CHEBI:15378"/>
        <dbReference type="ChEBI" id="CHEBI:17151"/>
        <dbReference type="ChEBI" id="CHEBI:53455"/>
        <dbReference type="ChEBI" id="CHEBI:57540"/>
        <dbReference type="ChEBI" id="CHEBI:57945"/>
        <dbReference type="EC" id="1.1.1.307"/>
    </reaction>
</comment>
<keyword evidence="11" id="KW-1185">Reference proteome</keyword>
<dbReference type="PRINTS" id="PR00069">
    <property type="entry name" value="ALDKETRDTASE"/>
</dbReference>
<evidence type="ECO:0000313" key="11">
    <source>
        <dbReference type="Proteomes" id="UP000030104"/>
    </source>
</evidence>
<gene>
    <name evidence="10" type="ORF">PITC_021970</name>
</gene>
<sequence length="360" mass="39833">MTFKSLSMNVRGRKQIHVPSPAFGTFSPEASSSTGDPQQTIQTVRTAIQAGCRHLDCAWEHNVDVEVGEGIRQSSVPRNELFVTHKLWANFCAPENVEVALDLALQRMGVKYIDLFLIHHPVAVKPVGDLRKAWMGKNATLEDQGCAADGMGNFIPDLEHCPAAVAALNGGEGSIIPTWNAMKALVRCGKARAIGVSNFDVEHVQEILSAQSDADDEVPLSCNQIECHPWFPNQRLLEFLQKHNILVMAYSPFASSKYEVEVFPPEPLTPYGTTLLKDETVQRIATKNGLSAGQVLLSWAAQRSTLPIFRSCSPQRQKENLLFKELPQEDVQLLAALELANKMGKSTTPMAFPRIKVYDW</sequence>
<comment type="function">
    <text evidence="3">Catalyzes the initial reaction in the xylose utilization pathway by reducing D-xylose into xylitol. Xylose is a major component of hemicelluloses such as xylan. Most fungi utilize D-xylose via three enzymatic reactions, xylose reductase (XR), xylitol dehydrogenase (XDH), and xylulokinase, to form xylulose 5-phosphate, which enters pentose phosphate pathway.</text>
</comment>
<dbReference type="OMA" id="WCKDATL"/>
<name>A0A0A2L289_PENIT</name>
<evidence type="ECO:0000313" key="10">
    <source>
        <dbReference type="EMBL" id="KGO74139.1"/>
    </source>
</evidence>
<evidence type="ECO:0000256" key="1">
    <source>
        <dbReference type="ARBA" id="ARBA00012845"/>
    </source>
</evidence>
<feature type="region of interest" description="Disordered" evidence="8">
    <location>
        <begin position="19"/>
        <end position="38"/>
    </location>
</feature>
<feature type="domain" description="NADP-dependent oxidoreductase" evidence="9">
    <location>
        <begin position="23"/>
        <end position="336"/>
    </location>
</feature>
<dbReference type="InterPro" id="IPR023210">
    <property type="entry name" value="NADP_OxRdtase_dom"/>
</dbReference>
<comment type="catalytic activity">
    <reaction evidence="4">
        <text>xylitol + NADP(+) = D-xylose + NADPH + H(+)</text>
        <dbReference type="Rhea" id="RHEA:27445"/>
        <dbReference type="ChEBI" id="CHEBI:15378"/>
        <dbReference type="ChEBI" id="CHEBI:17151"/>
        <dbReference type="ChEBI" id="CHEBI:53455"/>
        <dbReference type="ChEBI" id="CHEBI:57783"/>
        <dbReference type="ChEBI" id="CHEBI:58349"/>
        <dbReference type="EC" id="1.1.1.307"/>
    </reaction>
</comment>
<evidence type="ECO:0000256" key="3">
    <source>
        <dbReference type="ARBA" id="ARBA00025065"/>
    </source>
</evidence>
<evidence type="ECO:0000256" key="4">
    <source>
        <dbReference type="ARBA" id="ARBA00047534"/>
    </source>
</evidence>
<dbReference type="AlphaFoldDB" id="A0A0A2L289"/>
<reference evidence="10 11" key="1">
    <citation type="journal article" date="2015" name="Mol. Plant Microbe Interact.">
        <title>Genome, transcriptome, and functional analyses of Penicillium expansum provide new insights into secondary metabolism and pathogenicity.</title>
        <authorList>
            <person name="Ballester A.R."/>
            <person name="Marcet-Houben M."/>
            <person name="Levin E."/>
            <person name="Sela N."/>
            <person name="Selma-Lazaro C."/>
            <person name="Carmona L."/>
            <person name="Wisniewski M."/>
            <person name="Droby S."/>
            <person name="Gonzalez-Candelas L."/>
            <person name="Gabaldon T."/>
        </authorList>
    </citation>
    <scope>NUCLEOTIDE SEQUENCE [LARGE SCALE GENOMIC DNA]</scope>
    <source>
        <strain evidence="10 11">PHI-1</strain>
    </source>
</reference>
<dbReference type="EMBL" id="JQGA01000706">
    <property type="protein sequence ID" value="KGO74139.1"/>
    <property type="molecule type" value="Genomic_DNA"/>
</dbReference>
<proteinExistence type="predicted"/>
<comment type="caution">
    <text evidence="10">The sequence shown here is derived from an EMBL/GenBank/DDBJ whole genome shotgun (WGS) entry which is preliminary data.</text>
</comment>
<evidence type="ECO:0000256" key="7">
    <source>
        <dbReference type="PIRSR" id="PIRSR000097-3"/>
    </source>
</evidence>
<evidence type="ECO:0000256" key="8">
    <source>
        <dbReference type="SAM" id="MobiDB-lite"/>
    </source>
</evidence>
<dbReference type="OrthoDB" id="416253at2759"/>
<dbReference type="InterPro" id="IPR018170">
    <property type="entry name" value="Aldo/ket_reductase_CS"/>
</dbReference>
<dbReference type="InterPro" id="IPR020471">
    <property type="entry name" value="AKR"/>
</dbReference>
<dbReference type="STRING" id="40296.A0A0A2L289"/>
<dbReference type="Proteomes" id="UP000030104">
    <property type="component" value="Unassembled WGS sequence"/>
</dbReference>
<dbReference type="Gene3D" id="3.20.20.100">
    <property type="entry name" value="NADP-dependent oxidoreductase domain"/>
    <property type="match status" value="1"/>
</dbReference>
<feature type="compositionally biased region" description="Polar residues" evidence="8">
    <location>
        <begin position="28"/>
        <end position="38"/>
    </location>
</feature>
<organism evidence="10 11">
    <name type="scientific">Penicillium italicum</name>
    <name type="common">Blue mold</name>
    <dbReference type="NCBI Taxonomy" id="40296"/>
    <lineage>
        <taxon>Eukaryota</taxon>
        <taxon>Fungi</taxon>
        <taxon>Dikarya</taxon>
        <taxon>Ascomycota</taxon>
        <taxon>Pezizomycotina</taxon>
        <taxon>Eurotiomycetes</taxon>
        <taxon>Eurotiomycetidae</taxon>
        <taxon>Eurotiales</taxon>
        <taxon>Aspergillaceae</taxon>
        <taxon>Penicillium</taxon>
    </lineage>
</organism>
<protein>
    <recommendedName>
        <fullName evidence="1">D-xylose reductase [NAD(P)H]</fullName>
        <ecNumber evidence="1">1.1.1.307</ecNumber>
    </recommendedName>
</protein>
<dbReference type="Pfam" id="PF00248">
    <property type="entry name" value="Aldo_ket_red"/>
    <property type="match status" value="1"/>
</dbReference>
<dbReference type="EC" id="1.1.1.307" evidence="1"/>
<evidence type="ECO:0000259" key="9">
    <source>
        <dbReference type="Pfam" id="PF00248"/>
    </source>
</evidence>
<accession>A0A0A2L289</accession>
<evidence type="ECO:0000256" key="6">
    <source>
        <dbReference type="PIRSR" id="PIRSR000097-2"/>
    </source>
</evidence>
<dbReference type="SUPFAM" id="SSF51430">
    <property type="entry name" value="NAD(P)-linked oxidoreductase"/>
    <property type="match status" value="1"/>
</dbReference>